<dbReference type="InterPro" id="IPR036619">
    <property type="entry name" value="NinB_sf"/>
</dbReference>
<name>A0A8J6IM41_9FIRM</name>
<gene>
    <name evidence="1" type="ORF">H8K20_06475</name>
</gene>
<proteinExistence type="predicted"/>
<protein>
    <submittedName>
        <fullName evidence="1">Uncharacterized protein</fullName>
    </submittedName>
</protein>
<organism evidence="1 2">
    <name type="scientific">Neobittarella massiliensis</name>
    <name type="common">ex Bilen et al. 2018</name>
    <dbReference type="NCBI Taxonomy" id="2041842"/>
    <lineage>
        <taxon>Bacteria</taxon>
        <taxon>Bacillati</taxon>
        <taxon>Bacillota</taxon>
        <taxon>Clostridia</taxon>
        <taxon>Eubacteriales</taxon>
        <taxon>Oscillospiraceae</taxon>
        <taxon>Neobittarella (ex Bilen et al. 2018)</taxon>
    </lineage>
</organism>
<accession>A0A8J6IM41</accession>
<evidence type="ECO:0000313" key="2">
    <source>
        <dbReference type="Proteomes" id="UP000597668"/>
    </source>
</evidence>
<sequence length="180" mass="20316">MQIEFDRARWQQDSDGHWMALHINSPVLAREIVDKLTPSKQYVAHIKRKGRSKDANAYMWVLCQRIAEAVHGMTKEEVYQRAVKDVGQFDMVPIRADAVSTFIRHWEAGGIGCQAVDDGESPKLPGYHRVVVYHGSSGYDTREMSVLLDYIVAEAKALGIQTETPEELARMMSEWGGTHG</sequence>
<reference evidence="1" key="1">
    <citation type="submission" date="2020-08" db="EMBL/GenBank/DDBJ databases">
        <authorList>
            <person name="Liu C."/>
            <person name="Sun Q."/>
        </authorList>
    </citation>
    <scope>NUCLEOTIDE SEQUENCE</scope>
    <source>
        <strain evidence="1">NSJ-65</strain>
    </source>
</reference>
<dbReference type="Proteomes" id="UP000597668">
    <property type="component" value="Unassembled WGS sequence"/>
</dbReference>
<dbReference type="Gene3D" id="1.10.3790.10">
    <property type="entry name" value="NinB"/>
    <property type="match status" value="1"/>
</dbReference>
<dbReference type="EMBL" id="JACOGI010000001">
    <property type="protein sequence ID" value="MBC3516039.1"/>
    <property type="molecule type" value="Genomic_DNA"/>
</dbReference>
<evidence type="ECO:0000313" key="1">
    <source>
        <dbReference type="EMBL" id="MBC3516039.1"/>
    </source>
</evidence>
<dbReference type="AlphaFoldDB" id="A0A8J6IM41"/>
<keyword evidence="2" id="KW-1185">Reference proteome</keyword>
<comment type="caution">
    <text evidence="1">The sequence shown here is derived from an EMBL/GenBank/DDBJ whole genome shotgun (WGS) entry which is preliminary data.</text>
</comment>
<dbReference type="RefSeq" id="WP_186487838.1">
    <property type="nucleotide sequence ID" value="NZ_JACOGI010000001.1"/>
</dbReference>